<reference evidence="1" key="1">
    <citation type="submission" date="2020-01" db="EMBL/GenBank/DDBJ databases">
        <title>Whole-genome analyses of novel actinobacteria.</title>
        <authorList>
            <person name="Sahin N."/>
        </authorList>
    </citation>
    <scope>NUCLEOTIDE SEQUENCE</scope>
    <source>
        <strain evidence="1">YC537</strain>
    </source>
</reference>
<sequence length="176" mass="19480">MLLHKPVDGEVHVHYGQIYVVSDDETPDLDDAFEGQTSGLCGAAEEGALWLVTGLHTGNVGFTVEVHDSAPELDPVWEDVVEVSFRPGSADAALEEWGGERVYALGLSETDLRVRYCALGMDAARELDTRIDQEQVDRYLLQFWPAPPEPDRILRQTSEYAAYWHGTTKESSSTAV</sequence>
<dbReference type="Proteomes" id="UP000598297">
    <property type="component" value="Unassembled WGS sequence"/>
</dbReference>
<accession>A0A964UWY8</accession>
<proteinExistence type="predicted"/>
<dbReference type="AlphaFoldDB" id="A0A964UWY8"/>
<dbReference type="OrthoDB" id="4485313at2"/>
<keyword evidence="2" id="KW-1185">Reference proteome</keyword>
<gene>
    <name evidence="1" type="ORF">GUY60_23760</name>
</gene>
<name>A0A964UWY8_9ACTN</name>
<organism evidence="1 2">
    <name type="scientific">Streptomyces boluensis</name>
    <dbReference type="NCBI Taxonomy" id="1775135"/>
    <lineage>
        <taxon>Bacteria</taxon>
        <taxon>Bacillati</taxon>
        <taxon>Actinomycetota</taxon>
        <taxon>Actinomycetes</taxon>
        <taxon>Kitasatosporales</taxon>
        <taxon>Streptomycetaceae</taxon>
        <taxon>Streptomyces</taxon>
    </lineage>
</organism>
<dbReference type="RefSeq" id="WP_161701120.1">
    <property type="nucleotide sequence ID" value="NZ_JAAAHS010000213.1"/>
</dbReference>
<protein>
    <submittedName>
        <fullName evidence="1">Uncharacterized protein</fullName>
    </submittedName>
</protein>
<dbReference type="EMBL" id="JAAAHS010000213">
    <property type="protein sequence ID" value="NBE54377.1"/>
    <property type="molecule type" value="Genomic_DNA"/>
</dbReference>
<comment type="caution">
    <text evidence="1">The sequence shown here is derived from an EMBL/GenBank/DDBJ whole genome shotgun (WGS) entry which is preliminary data.</text>
</comment>
<evidence type="ECO:0000313" key="2">
    <source>
        <dbReference type="Proteomes" id="UP000598297"/>
    </source>
</evidence>
<evidence type="ECO:0000313" key="1">
    <source>
        <dbReference type="EMBL" id="NBE54377.1"/>
    </source>
</evidence>